<evidence type="ECO:0000256" key="1">
    <source>
        <dbReference type="SAM" id="Phobius"/>
    </source>
</evidence>
<gene>
    <name evidence="2" type="ORF">TresaDRAFT_1013</name>
</gene>
<dbReference type="EMBL" id="AGRW01000047">
    <property type="protein sequence ID" value="EIC01724.1"/>
    <property type="molecule type" value="Genomic_DNA"/>
</dbReference>
<name>H7EKZ9_9SPIR</name>
<dbReference type="AlphaFoldDB" id="H7EKZ9"/>
<evidence type="ECO:0000313" key="3">
    <source>
        <dbReference type="Proteomes" id="UP000003571"/>
    </source>
</evidence>
<feature type="transmembrane region" description="Helical" evidence="1">
    <location>
        <begin position="7"/>
        <end position="28"/>
    </location>
</feature>
<organism evidence="2 3">
    <name type="scientific">Treponema saccharophilum DSM 2985</name>
    <dbReference type="NCBI Taxonomy" id="907348"/>
    <lineage>
        <taxon>Bacteria</taxon>
        <taxon>Pseudomonadati</taxon>
        <taxon>Spirochaetota</taxon>
        <taxon>Spirochaetia</taxon>
        <taxon>Spirochaetales</taxon>
        <taxon>Treponemataceae</taxon>
        <taxon>Treponema</taxon>
    </lineage>
</organism>
<protein>
    <submittedName>
        <fullName evidence="2">Uncharacterized protein</fullName>
    </submittedName>
</protein>
<proteinExistence type="predicted"/>
<reference evidence="2 3" key="1">
    <citation type="submission" date="2011-09" db="EMBL/GenBank/DDBJ databases">
        <title>The draft genome of Treponema saccharophilum DSM 2985.</title>
        <authorList>
            <consortium name="US DOE Joint Genome Institute (JGI-PGF)"/>
            <person name="Lucas S."/>
            <person name="Copeland A."/>
            <person name="Lapidus A."/>
            <person name="Glavina del Rio T."/>
            <person name="Dalin E."/>
            <person name="Tice H."/>
            <person name="Bruce D."/>
            <person name="Goodwin L."/>
            <person name="Pitluck S."/>
            <person name="Peters L."/>
            <person name="Kyrpides N."/>
            <person name="Mavromatis K."/>
            <person name="Ivanova N."/>
            <person name="Markowitz V."/>
            <person name="Cheng J.-F."/>
            <person name="Hugenholtz P."/>
            <person name="Woyke T."/>
            <person name="Wu D."/>
            <person name="Gronow S."/>
            <person name="Wellnitz S."/>
            <person name="Brambilla E."/>
            <person name="Klenk H.-P."/>
            <person name="Eisen J.A."/>
        </authorList>
    </citation>
    <scope>NUCLEOTIDE SEQUENCE [LARGE SCALE GENOMIC DNA]</scope>
    <source>
        <strain evidence="2 3">DSM 2985</strain>
    </source>
</reference>
<dbReference type="RefSeq" id="WP_002704462.1">
    <property type="nucleotide sequence ID" value="NZ_AGRW01000047.1"/>
</dbReference>
<dbReference type="STRING" id="907348.TresaDRAFT_1013"/>
<keyword evidence="3" id="KW-1185">Reference proteome</keyword>
<accession>H7EKZ9</accession>
<keyword evidence="1" id="KW-0472">Membrane</keyword>
<dbReference type="PATRIC" id="fig|907348.3.peg.1580"/>
<keyword evidence="1" id="KW-0812">Transmembrane</keyword>
<feature type="transmembrane region" description="Helical" evidence="1">
    <location>
        <begin position="40"/>
        <end position="66"/>
    </location>
</feature>
<feature type="transmembrane region" description="Helical" evidence="1">
    <location>
        <begin position="78"/>
        <end position="100"/>
    </location>
</feature>
<keyword evidence="1" id="KW-1133">Transmembrane helix</keyword>
<dbReference type="Proteomes" id="UP000003571">
    <property type="component" value="Unassembled WGS sequence"/>
</dbReference>
<comment type="caution">
    <text evidence="2">The sequence shown here is derived from an EMBL/GenBank/DDBJ whole genome shotgun (WGS) entry which is preliminary data.</text>
</comment>
<sequence>MKKDSKIPAYFTAVHFSYLLFILALDSLDMFVGLGKSREVFVLINIIDFFSWSIILPGLFISAIAIQILFRKNGFRRILPTAAALILNIAAWFFTVASAATRF</sequence>
<evidence type="ECO:0000313" key="2">
    <source>
        <dbReference type="EMBL" id="EIC01724.1"/>
    </source>
</evidence>